<accession>A0A318NKV9</accession>
<evidence type="ECO:0000256" key="2">
    <source>
        <dbReference type="ARBA" id="ARBA00038396"/>
    </source>
</evidence>
<dbReference type="SUPFAM" id="SSF51905">
    <property type="entry name" value="FAD/NAD(P)-binding domain"/>
    <property type="match status" value="1"/>
</dbReference>
<dbReference type="OrthoDB" id="103324at2"/>
<dbReference type="PANTHER" id="PTHR43747">
    <property type="entry name" value="FAD-BINDING PROTEIN"/>
    <property type="match status" value="1"/>
</dbReference>
<name>A0A318NKV9_9ACTN</name>
<dbReference type="RefSeq" id="WP_110563563.1">
    <property type="nucleotide sequence ID" value="NZ_PYBV01000013.1"/>
</dbReference>
<dbReference type="Proteomes" id="UP000248333">
    <property type="component" value="Unassembled WGS sequence"/>
</dbReference>
<comment type="caution">
    <text evidence="4">The sequence shown here is derived from an EMBL/GenBank/DDBJ whole genome shotgun (WGS) entry which is preliminary data.</text>
</comment>
<gene>
    <name evidence="4" type="ORF">C7C45_11240</name>
</gene>
<feature type="domain" description="FAD-binding" evidence="3">
    <location>
        <begin position="8"/>
        <end position="184"/>
    </location>
</feature>
<dbReference type="InterPro" id="IPR002938">
    <property type="entry name" value="FAD-bd"/>
</dbReference>
<dbReference type="InterPro" id="IPR036188">
    <property type="entry name" value="FAD/NAD-bd_sf"/>
</dbReference>
<organism evidence="4 5">
    <name type="scientific">Micromonospora arborensis</name>
    <dbReference type="NCBI Taxonomy" id="2116518"/>
    <lineage>
        <taxon>Bacteria</taxon>
        <taxon>Bacillati</taxon>
        <taxon>Actinomycetota</taxon>
        <taxon>Actinomycetes</taxon>
        <taxon>Micromonosporales</taxon>
        <taxon>Micromonosporaceae</taxon>
        <taxon>Micromonospora</taxon>
    </lineage>
</organism>
<evidence type="ECO:0000313" key="5">
    <source>
        <dbReference type="Proteomes" id="UP000248333"/>
    </source>
</evidence>
<evidence type="ECO:0000256" key="1">
    <source>
        <dbReference type="ARBA" id="ARBA00023002"/>
    </source>
</evidence>
<sequence length="520" mass="56315">MQSTAATFDVAILGNGLVGSTLAAVLARRGARVALISEDTHPRYTPGEIATPYTAALLRMLAERYDVPELAALATAKRARTEVSAHLGTAQASSFVYHRGGGPRAPREVFQLAPPRVLPAPPTLYRQDTDAYVFHTACRYGATSYQQAKVAEVVTDADGVTVVRADGRTIRARFVVDTGGRGARLIDLFHTREQPSRLRHRSAGIATHMVRVGSLDLAPPDRPPVPWGAGPLHHVFRGGYVWVVPFGPGRDGTPLVWSVGASLTGVEAVGEPAELWAGLLDRFPDIRAQLGAARSVQPWATFESAPLGDGCAGDRWCAIGEAAGFVDPLMSRPLLRGLEAVGFLGGRLLDAIRTGDFGARRFQFMTEFAQRAMDADDRLVHAFFGASVDYGLWRAFLAVWELGSFYGRLTVEHAGREFERLETAKYLGLPFPGHEGYHELFERACADIDDVTAGRTSAQAAAGRIHAGLRATGLVPPGLPLADPSLRFLHPGPADLVRLLRWDAPDEVRPLITAMRRSRR</sequence>
<dbReference type="AlphaFoldDB" id="A0A318NKV9"/>
<keyword evidence="1" id="KW-0560">Oxidoreductase</keyword>
<reference evidence="4 5" key="1">
    <citation type="submission" date="2018-03" db="EMBL/GenBank/DDBJ databases">
        <title>Bioinformatic expansion and discovery of thiopeptide antibiotics.</title>
        <authorList>
            <person name="Schwalen C.J."/>
            <person name="Hudson G.A."/>
            <person name="Mitchell D.A."/>
        </authorList>
    </citation>
    <scope>NUCLEOTIDE SEQUENCE [LARGE SCALE GENOMIC DNA]</scope>
    <source>
        <strain evidence="4 5">NRRL 8041</strain>
    </source>
</reference>
<dbReference type="InterPro" id="IPR050816">
    <property type="entry name" value="Flavin-dep_Halogenase_NPB"/>
</dbReference>
<dbReference type="Gene3D" id="3.50.50.60">
    <property type="entry name" value="FAD/NAD(P)-binding domain"/>
    <property type="match status" value="1"/>
</dbReference>
<dbReference type="EMBL" id="PYBV01000013">
    <property type="protein sequence ID" value="PYC71597.1"/>
    <property type="molecule type" value="Genomic_DNA"/>
</dbReference>
<evidence type="ECO:0000259" key="3">
    <source>
        <dbReference type="Pfam" id="PF01494"/>
    </source>
</evidence>
<comment type="similarity">
    <text evidence="2">Belongs to the flavin-dependent halogenase family. Bacterial tryptophan halogenase subfamily.</text>
</comment>
<proteinExistence type="inferred from homology"/>
<evidence type="ECO:0000313" key="4">
    <source>
        <dbReference type="EMBL" id="PYC71597.1"/>
    </source>
</evidence>
<dbReference type="GO" id="GO:0016491">
    <property type="term" value="F:oxidoreductase activity"/>
    <property type="evidence" value="ECO:0007669"/>
    <property type="project" value="UniProtKB-KW"/>
</dbReference>
<dbReference type="PANTHER" id="PTHR43747:SF5">
    <property type="entry name" value="FAD-BINDING DOMAIN-CONTAINING PROTEIN"/>
    <property type="match status" value="1"/>
</dbReference>
<protein>
    <submittedName>
        <fullName evidence="4">FAD-dependent oxidoreductase</fullName>
    </submittedName>
</protein>
<dbReference type="GO" id="GO:0071949">
    <property type="term" value="F:FAD binding"/>
    <property type="evidence" value="ECO:0007669"/>
    <property type="project" value="InterPro"/>
</dbReference>
<keyword evidence="5" id="KW-1185">Reference proteome</keyword>
<dbReference type="Pfam" id="PF01494">
    <property type="entry name" value="FAD_binding_3"/>
    <property type="match status" value="1"/>
</dbReference>